<dbReference type="InterPro" id="IPR011992">
    <property type="entry name" value="EF-hand-dom_pair"/>
</dbReference>
<dbReference type="InterPro" id="IPR001752">
    <property type="entry name" value="Kinesin_motor_dom"/>
</dbReference>
<dbReference type="SUPFAM" id="SSF47473">
    <property type="entry name" value="EF-hand"/>
    <property type="match status" value="1"/>
</dbReference>
<evidence type="ECO:0000256" key="1">
    <source>
        <dbReference type="ARBA" id="ARBA00004496"/>
    </source>
</evidence>
<dbReference type="PROSITE" id="PS50067">
    <property type="entry name" value="KINESIN_MOTOR_2"/>
    <property type="match status" value="1"/>
</dbReference>
<keyword evidence="3 6" id="KW-0547">Nucleotide-binding</keyword>
<dbReference type="STRING" id="29920.A0A329RGW5"/>
<dbReference type="GO" id="GO:0008017">
    <property type="term" value="F:microtubule binding"/>
    <property type="evidence" value="ECO:0007669"/>
    <property type="project" value="InterPro"/>
</dbReference>
<name>A0A329RGW5_9STRA</name>
<comment type="caution">
    <text evidence="8">The sequence shown here is derived from an EMBL/GenBank/DDBJ whole genome shotgun (WGS) entry which is preliminary data.</text>
</comment>
<keyword evidence="4 6" id="KW-0067">ATP-binding</keyword>
<evidence type="ECO:0000256" key="4">
    <source>
        <dbReference type="ARBA" id="ARBA00022840"/>
    </source>
</evidence>
<gene>
    <name evidence="8" type="ORF">PC110_g21031</name>
</gene>
<evidence type="ECO:0000313" key="9">
    <source>
        <dbReference type="Proteomes" id="UP000251314"/>
    </source>
</evidence>
<dbReference type="PANTHER" id="PTHR47969:SF15">
    <property type="entry name" value="CHROMOSOME-ASSOCIATED KINESIN KIF4A-RELATED"/>
    <property type="match status" value="1"/>
</dbReference>
<dbReference type="Gene3D" id="3.40.850.10">
    <property type="entry name" value="Kinesin motor domain"/>
    <property type="match status" value="1"/>
</dbReference>
<dbReference type="Proteomes" id="UP000251314">
    <property type="component" value="Unassembled WGS sequence"/>
</dbReference>
<dbReference type="GO" id="GO:0007052">
    <property type="term" value="P:mitotic spindle organization"/>
    <property type="evidence" value="ECO:0007669"/>
    <property type="project" value="TreeGrafter"/>
</dbReference>
<dbReference type="AlphaFoldDB" id="A0A329RGW5"/>
<dbReference type="InterPro" id="IPR036961">
    <property type="entry name" value="Kinesin_motor_dom_sf"/>
</dbReference>
<evidence type="ECO:0000256" key="3">
    <source>
        <dbReference type="ARBA" id="ARBA00022741"/>
    </source>
</evidence>
<keyword evidence="6" id="KW-0505">Motor protein</keyword>
<dbReference type="EMBL" id="MJFZ01001286">
    <property type="protein sequence ID" value="RAW22528.1"/>
    <property type="molecule type" value="Genomic_DNA"/>
</dbReference>
<evidence type="ECO:0000259" key="7">
    <source>
        <dbReference type="PROSITE" id="PS50067"/>
    </source>
</evidence>
<evidence type="ECO:0000256" key="2">
    <source>
        <dbReference type="ARBA" id="ARBA00022490"/>
    </source>
</evidence>
<dbReference type="GO" id="GO:0007018">
    <property type="term" value="P:microtubule-based movement"/>
    <property type="evidence" value="ECO:0007669"/>
    <property type="project" value="InterPro"/>
</dbReference>
<dbReference type="GO" id="GO:0003777">
    <property type="term" value="F:microtubule motor activity"/>
    <property type="evidence" value="ECO:0007669"/>
    <property type="project" value="InterPro"/>
</dbReference>
<keyword evidence="5" id="KW-0175">Coiled coil</keyword>
<dbReference type="VEuPathDB" id="FungiDB:PC110_g21031"/>
<proteinExistence type="inferred from homology"/>
<dbReference type="GO" id="GO:0005737">
    <property type="term" value="C:cytoplasm"/>
    <property type="evidence" value="ECO:0007669"/>
    <property type="project" value="UniProtKB-SubCell"/>
</dbReference>
<protein>
    <recommendedName>
        <fullName evidence="7">Kinesin motor domain-containing protein</fullName>
    </recommendedName>
</protein>
<dbReference type="OrthoDB" id="115954at2759"/>
<feature type="domain" description="Kinesin motor" evidence="7">
    <location>
        <begin position="171"/>
        <end position="284"/>
    </location>
</feature>
<comment type="subcellular location">
    <subcellularLocation>
        <location evidence="1">Cytoplasm</location>
    </subcellularLocation>
</comment>
<evidence type="ECO:0000256" key="6">
    <source>
        <dbReference type="PROSITE-ProRule" id="PRU00283"/>
    </source>
</evidence>
<dbReference type="InterPro" id="IPR027417">
    <property type="entry name" value="P-loop_NTPase"/>
</dbReference>
<dbReference type="GO" id="GO:0005875">
    <property type="term" value="C:microtubule associated complex"/>
    <property type="evidence" value="ECO:0007669"/>
    <property type="project" value="TreeGrafter"/>
</dbReference>
<organism evidence="8 9">
    <name type="scientific">Phytophthora cactorum</name>
    <dbReference type="NCBI Taxonomy" id="29920"/>
    <lineage>
        <taxon>Eukaryota</taxon>
        <taxon>Sar</taxon>
        <taxon>Stramenopiles</taxon>
        <taxon>Oomycota</taxon>
        <taxon>Peronosporomycetes</taxon>
        <taxon>Peronosporales</taxon>
        <taxon>Peronosporaceae</taxon>
        <taxon>Phytophthora</taxon>
    </lineage>
</organism>
<reference evidence="8 9" key="1">
    <citation type="submission" date="2018-01" db="EMBL/GenBank/DDBJ databases">
        <title>Draft genome of the strawberry crown rot pathogen Phytophthora cactorum.</title>
        <authorList>
            <person name="Armitage A.D."/>
            <person name="Lysoe E."/>
            <person name="Nellist C.F."/>
            <person name="Harrison R.J."/>
            <person name="Brurberg M.B."/>
        </authorList>
    </citation>
    <scope>NUCLEOTIDE SEQUENCE [LARGE SCALE GENOMIC DNA]</scope>
    <source>
        <strain evidence="8 9">10300</strain>
    </source>
</reference>
<evidence type="ECO:0000313" key="8">
    <source>
        <dbReference type="EMBL" id="RAW22528.1"/>
    </source>
</evidence>
<accession>A0A329RGW5</accession>
<comment type="similarity">
    <text evidence="6">Belongs to the TRAFAC class myosin-kinesin ATPase superfamily. Kinesin family.</text>
</comment>
<dbReference type="Gene3D" id="1.10.238.10">
    <property type="entry name" value="EF-hand"/>
    <property type="match status" value="1"/>
</dbReference>
<dbReference type="InterPro" id="IPR027640">
    <property type="entry name" value="Kinesin-like_fam"/>
</dbReference>
<dbReference type="Pfam" id="PF00225">
    <property type="entry name" value="Kinesin"/>
    <property type="match status" value="1"/>
</dbReference>
<dbReference type="SUPFAM" id="SSF52540">
    <property type="entry name" value="P-loop containing nucleoside triphosphate hydrolases"/>
    <property type="match status" value="1"/>
</dbReference>
<dbReference type="GO" id="GO:0005524">
    <property type="term" value="F:ATP binding"/>
    <property type="evidence" value="ECO:0007669"/>
    <property type="project" value="UniProtKB-UniRule"/>
</dbReference>
<feature type="binding site" evidence="6">
    <location>
        <begin position="237"/>
        <end position="244"/>
    </location>
    <ligand>
        <name>ATP</name>
        <dbReference type="ChEBI" id="CHEBI:30616"/>
    </ligand>
</feature>
<evidence type="ECO:0000256" key="5">
    <source>
        <dbReference type="ARBA" id="ARBA00023054"/>
    </source>
</evidence>
<sequence length="284" mass="31446">MFGHKARNGVQVDGEEAVAKPLSAHEQLGLLEIGEILLKYPAGLVQPFSRQELARLKKRFVQLIPAKDASRDLRLPLAVLLQMPELRAQPFVPFVIRLLLAREVKESSLNTSSGIENIDEEMVSFSAFVTTLAVFSVKQPLELKRRVLFDIYDQGNKGCVTVDDFLRIVTTVSRSNAARPKALRQSLEIHLAPFVKQTSSGACGVPLGDFNQLIVDEEIDIVHRALDGYNGTILAYGQTGSGKTYAITGGEHYADRGVIPGVLPTTIFENFEKRPNMRYSCYNS</sequence>
<dbReference type="PANTHER" id="PTHR47969">
    <property type="entry name" value="CHROMOSOME-ASSOCIATED KINESIN KIF4A-RELATED"/>
    <property type="match status" value="1"/>
</dbReference>
<keyword evidence="9" id="KW-1185">Reference proteome</keyword>
<dbReference type="GO" id="GO:0051231">
    <property type="term" value="P:spindle elongation"/>
    <property type="evidence" value="ECO:0007669"/>
    <property type="project" value="TreeGrafter"/>
</dbReference>
<keyword evidence="2" id="KW-0963">Cytoplasm</keyword>